<dbReference type="CDD" id="cd04179">
    <property type="entry name" value="DPM_DPG-synthase_like"/>
    <property type="match status" value="1"/>
</dbReference>
<dbReference type="InterPro" id="IPR029044">
    <property type="entry name" value="Nucleotide-diphossugar_trans"/>
</dbReference>
<evidence type="ECO:0000256" key="2">
    <source>
        <dbReference type="ARBA" id="ARBA00022475"/>
    </source>
</evidence>
<dbReference type="InterPro" id="IPR001173">
    <property type="entry name" value="Glyco_trans_2-like"/>
</dbReference>
<gene>
    <name evidence="10" type="ORF">OM076_34205</name>
</gene>
<dbReference type="PANTHER" id="PTHR48090:SF3">
    <property type="entry name" value="UNDECAPRENYL-PHOSPHATE 4-DEOXY-4-FORMAMIDO-L-ARABINOSE TRANSFERASE"/>
    <property type="match status" value="1"/>
</dbReference>
<accession>A0A9X3S9V7</accession>
<keyword evidence="4" id="KW-0808">Transferase</keyword>
<dbReference type="GO" id="GO:0005886">
    <property type="term" value="C:plasma membrane"/>
    <property type="evidence" value="ECO:0007669"/>
    <property type="project" value="TreeGrafter"/>
</dbReference>
<evidence type="ECO:0000256" key="7">
    <source>
        <dbReference type="ARBA" id="ARBA00022989"/>
    </source>
</evidence>
<evidence type="ECO:0000256" key="5">
    <source>
        <dbReference type="ARBA" id="ARBA00022692"/>
    </source>
</evidence>
<organism evidence="10 11">
    <name type="scientific">Solirubrobacter ginsenosidimutans</name>
    <dbReference type="NCBI Taxonomy" id="490573"/>
    <lineage>
        <taxon>Bacteria</taxon>
        <taxon>Bacillati</taxon>
        <taxon>Actinomycetota</taxon>
        <taxon>Thermoleophilia</taxon>
        <taxon>Solirubrobacterales</taxon>
        <taxon>Solirubrobacteraceae</taxon>
        <taxon>Solirubrobacter</taxon>
    </lineage>
</organism>
<evidence type="ECO:0000256" key="3">
    <source>
        <dbReference type="ARBA" id="ARBA00022676"/>
    </source>
</evidence>
<sequence length="239" mass="25872">MTAVVSPTAAALPGVSIVLPCHDEEANVAAAVRMACRAGRMNAHAYEVIVVDDGSRDATNAVATRLAAGDPHVHVVAHPRNRGYGAALRTGIAASQQPWVLLTDADLQFDLVDLAGFVPPAVDHDLIAGFRRQRNDSRRRRAAAAVWGRLVTHLLHLQVRDVDCAFKLVRRDLLEELELTSSGAAISAELLARSRAHGARICERGVRHLPRNAGRQSGLRPRVVVRASAELLRLRRTLA</sequence>
<dbReference type="RefSeq" id="WP_270044631.1">
    <property type="nucleotide sequence ID" value="NZ_JAPDOD010000046.1"/>
</dbReference>
<keyword evidence="8" id="KW-0472">Membrane</keyword>
<reference evidence="10" key="1">
    <citation type="submission" date="2022-10" db="EMBL/GenBank/DDBJ databases">
        <title>The WGS of Solirubrobacter ginsenosidimutans DSM 21036.</title>
        <authorList>
            <person name="Jiang Z."/>
        </authorList>
    </citation>
    <scope>NUCLEOTIDE SEQUENCE</scope>
    <source>
        <strain evidence="10">DSM 21036</strain>
    </source>
</reference>
<dbReference type="SUPFAM" id="SSF53448">
    <property type="entry name" value="Nucleotide-diphospho-sugar transferases"/>
    <property type="match status" value="1"/>
</dbReference>
<evidence type="ECO:0000259" key="9">
    <source>
        <dbReference type="Pfam" id="PF00535"/>
    </source>
</evidence>
<evidence type="ECO:0000256" key="4">
    <source>
        <dbReference type="ARBA" id="ARBA00022679"/>
    </source>
</evidence>
<dbReference type="InterPro" id="IPR050256">
    <property type="entry name" value="Glycosyltransferase_2"/>
</dbReference>
<dbReference type="Gene3D" id="3.90.550.10">
    <property type="entry name" value="Spore Coat Polysaccharide Biosynthesis Protein SpsA, Chain A"/>
    <property type="match status" value="1"/>
</dbReference>
<keyword evidence="7" id="KW-1133">Transmembrane helix</keyword>
<evidence type="ECO:0000256" key="8">
    <source>
        <dbReference type="ARBA" id="ARBA00023136"/>
    </source>
</evidence>
<dbReference type="EMBL" id="JAPDOD010000046">
    <property type="protein sequence ID" value="MDA0165373.1"/>
    <property type="molecule type" value="Genomic_DNA"/>
</dbReference>
<feature type="domain" description="Glycosyltransferase 2-like" evidence="9">
    <location>
        <begin position="16"/>
        <end position="177"/>
    </location>
</feature>
<keyword evidence="5" id="KW-0812">Transmembrane</keyword>
<dbReference type="Pfam" id="PF00535">
    <property type="entry name" value="Glycos_transf_2"/>
    <property type="match status" value="1"/>
</dbReference>
<evidence type="ECO:0000256" key="1">
    <source>
        <dbReference type="ARBA" id="ARBA00006739"/>
    </source>
</evidence>
<proteinExistence type="inferred from homology"/>
<keyword evidence="6" id="KW-0448">Lipopolysaccharide biosynthesis</keyword>
<evidence type="ECO:0000256" key="6">
    <source>
        <dbReference type="ARBA" id="ARBA00022985"/>
    </source>
</evidence>
<dbReference type="PANTHER" id="PTHR48090">
    <property type="entry name" value="UNDECAPRENYL-PHOSPHATE 4-DEOXY-4-FORMAMIDO-L-ARABINOSE TRANSFERASE-RELATED"/>
    <property type="match status" value="1"/>
</dbReference>
<keyword evidence="3" id="KW-0328">Glycosyltransferase</keyword>
<keyword evidence="11" id="KW-1185">Reference proteome</keyword>
<dbReference type="GO" id="GO:0009103">
    <property type="term" value="P:lipopolysaccharide biosynthetic process"/>
    <property type="evidence" value="ECO:0007669"/>
    <property type="project" value="UniProtKB-KW"/>
</dbReference>
<dbReference type="Proteomes" id="UP001149140">
    <property type="component" value="Unassembled WGS sequence"/>
</dbReference>
<protein>
    <submittedName>
        <fullName evidence="10">Glycosyltransferase family 2 protein</fullName>
    </submittedName>
</protein>
<comment type="caution">
    <text evidence="10">The sequence shown here is derived from an EMBL/GenBank/DDBJ whole genome shotgun (WGS) entry which is preliminary data.</text>
</comment>
<name>A0A9X3S9V7_9ACTN</name>
<dbReference type="AlphaFoldDB" id="A0A9X3S9V7"/>
<evidence type="ECO:0000313" key="10">
    <source>
        <dbReference type="EMBL" id="MDA0165373.1"/>
    </source>
</evidence>
<evidence type="ECO:0000313" key="11">
    <source>
        <dbReference type="Proteomes" id="UP001149140"/>
    </source>
</evidence>
<dbReference type="GO" id="GO:0099621">
    <property type="term" value="F:undecaprenyl-phosphate 4-deoxy-4-formamido-L-arabinose transferase activity"/>
    <property type="evidence" value="ECO:0007669"/>
    <property type="project" value="TreeGrafter"/>
</dbReference>
<keyword evidence="2" id="KW-1003">Cell membrane</keyword>
<comment type="similarity">
    <text evidence="1">Belongs to the glycosyltransferase 2 family.</text>
</comment>